<name>A0A6A1VJC5_9ROSI</name>
<gene>
    <name evidence="1" type="ORF">CJ030_MR5G016142</name>
</gene>
<dbReference type="AlphaFoldDB" id="A0A6A1VJC5"/>
<evidence type="ECO:0000313" key="2">
    <source>
        <dbReference type="Proteomes" id="UP000516437"/>
    </source>
</evidence>
<evidence type="ECO:0000313" key="1">
    <source>
        <dbReference type="EMBL" id="KAB1213009.1"/>
    </source>
</evidence>
<dbReference type="EMBL" id="RXIC02000023">
    <property type="protein sequence ID" value="KAB1213009.1"/>
    <property type="molecule type" value="Genomic_DNA"/>
</dbReference>
<protein>
    <submittedName>
        <fullName evidence="1">Uncharacterized protein</fullName>
    </submittedName>
</protein>
<sequence length="254" mass="28809">MAIDCHFTSNDCHAADERSDRSISRIHKMSGVKRSRTSLRIGMGSSSQEQQEPELSVETPIDFLRMRLVARKHLLSDFDDMMYEDNTLFRLFEYQGFLHQLSWTVGFCVDDMISLLPDAIAAFMGCERPKTPCFPAVPLTDKERKSEAAAAPDTIAQLLNNTRASRSEAPINMEASAAPPPWVAQLFADLETRVNTIFKNALKPLKELVDKLDWDIQTRFEEIRNTLDEFKTEADPHKILRPVPTAMTNFGDDV</sequence>
<dbReference type="Proteomes" id="UP000516437">
    <property type="component" value="Chromosome 5"/>
</dbReference>
<proteinExistence type="predicted"/>
<reference evidence="1 2" key="1">
    <citation type="journal article" date="2019" name="Plant Biotechnol. J.">
        <title>The red bayberry genome and genetic basis of sex determination.</title>
        <authorList>
            <person name="Jia H.M."/>
            <person name="Jia H.J."/>
            <person name="Cai Q.L."/>
            <person name="Wang Y."/>
            <person name="Zhao H.B."/>
            <person name="Yang W.F."/>
            <person name="Wang G.Y."/>
            <person name="Li Y.H."/>
            <person name="Zhan D.L."/>
            <person name="Shen Y.T."/>
            <person name="Niu Q.F."/>
            <person name="Chang L."/>
            <person name="Qiu J."/>
            <person name="Zhao L."/>
            <person name="Xie H.B."/>
            <person name="Fu W.Y."/>
            <person name="Jin J."/>
            <person name="Li X.W."/>
            <person name="Jiao Y."/>
            <person name="Zhou C.C."/>
            <person name="Tu T."/>
            <person name="Chai C.Y."/>
            <person name="Gao J.L."/>
            <person name="Fan L.J."/>
            <person name="van de Weg E."/>
            <person name="Wang J.Y."/>
            <person name="Gao Z.S."/>
        </authorList>
    </citation>
    <scope>NUCLEOTIDE SEQUENCE [LARGE SCALE GENOMIC DNA]</scope>
    <source>
        <tissue evidence="1">Leaves</tissue>
    </source>
</reference>
<accession>A0A6A1VJC5</accession>
<keyword evidence="2" id="KW-1185">Reference proteome</keyword>
<organism evidence="1 2">
    <name type="scientific">Morella rubra</name>
    <name type="common">Chinese bayberry</name>
    <dbReference type="NCBI Taxonomy" id="262757"/>
    <lineage>
        <taxon>Eukaryota</taxon>
        <taxon>Viridiplantae</taxon>
        <taxon>Streptophyta</taxon>
        <taxon>Embryophyta</taxon>
        <taxon>Tracheophyta</taxon>
        <taxon>Spermatophyta</taxon>
        <taxon>Magnoliopsida</taxon>
        <taxon>eudicotyledons</taxon>
        <taxon>Gunneridae</taxon>
        <taxon>Pentapetalae</taxon>
        <taxon>rosids</taxon>
        <taxon>fabids</taxon>
        <taxon>Fagales</taxon>
        <taxon>Myricaceae</taxon>
        <taxon>Morella</taxon>
    </lineage>
</organism>
<comment type="caution">
    <text evidence="1">The sequence shown here is derived from an EMBL/GenBank/DDBJ whole genome shotgun (WGS) entry which is preliminary data.</text>
</comment>